<evidence type="ECO:0000313" key="7">
    <source>
        <dbReference type="Proteomes" id="UP000011083"/>
    </source>
</evidence>
<protein>
    <submittedName>
        <fullName evidence="6">MYND finger domain containing protein</fullName>
    </submittedName>
</protein>
<dbReference type="PROSITE" id="PS01360">
    <property type="entry name" value="ZF_MYND_1"/>
    <property type="match status" value="1"/>
</dbReference>
<evidence type="ECO:0000256" key="2">
    <source>
        <dbReference type="ARBA" id="ARBA00022771"/>
    </source>
</evidence>
<reference evidence="6 7" key="1">
    <citation type="journal article" date="2013" name="Genome Biol.">
        <title>Genome of Acanthamoeba castellanii highlights extensive lateral gene transfer and early evolution of tyrosine kinase signaling.</title>
        <authorList>
            <person name="Clarke M."/>
            <person name="Lohan A.J."/>
            <person name="Liu B."/>
            <person name="Lagkouvardos I."/>
            <person name="Roy S."/>
            <person name="Zafar N."/>
            <person name="Bertelli C."/>
            <person name="Schilde C."/>
            <person name="Kianianmomeni A."/>
            <person name="Burglin T.R."/>
            <person name="Frech C."/>
            <person name="Turcotte B."/>
            <person name="Kopec K.O."/>
            <person name="Synnott J.M."/>
            <person name="Choo C."/>
            <person name="Paponov I."/>
            <person name="Finkler A."/>
            <person name="Soon Heng Tan C."/>
            <person name="Hutchins A.P."/>
            <person name="Weinmeier T."/>
            <person name="Rattei T."/>
            <person name="Chu J.S."/>
            <person name="Gimenez G."/>
            <person name="Irimia M."/>
            <person name="Rigden D.J."/>
            <person name="Fitzpatrick D.A."/>
            <person name="Lorenzo-Morales J."/>
            <person name="Bateman A."/>
            <person name="Chiu C.H."/>
            <person name="Tang P."/>
            <person name="Hegemann P."/>
            <person name="Fromm H."/>
            <person name="Raoult D."/>
            <person name="Greub G."/>
            <person name="Miranda-Saavedra D."/>
            <person name="Chen N."/>
            <person name="Nash P."/>
            <person name="Ginger M.L."/>
            <person name="Horn M."/>
            <person name="Schaap P."/>
            <person name="Caler L."/>
            <person name="Loftus B."/>
        </authorList>
    </citation>
    <scope>NUCLEOTIDE SEQUENCE [LARGE SCALE GENOMIC DNA]</scope>
    <source>
        <strain evidence="6 7">Neff</strain>
    </source>
</reference>
<name>L8HA97_ACACF</name>
<evidence type="ECO:0000256" key="3">
    <source>
        <dbReference type="ARBA" id="ARBA00022833"/>
    </source>
</evidence>
<dbReference type="Gene3D" id="6.10.140.2220">
    <property type="match status" value="1"/>
</dbReference>
<evidence type="ECO:0000256" key="1">
    <source>
        <dbReference type="ARBA" id="ARBA00022723"/>
    </source>
</evidence>
<dbReference type="KEGG" id="acan:ACA1_229190"/>
<dbReference type="Proteomes" id="UP000011083">
    <property type="component" value="Unassembled WGS sequence"/>
</dbReference>
<dbReference type="GO" id="GO:0008270">
    <property type="term" value="F:zinc ion binding"/>
    <property type="evidence" value="ECO:0007669"/>
    <property type="project" value="UniProtKB-KW"/>
</dbReference>
<dbReference type="STRING" id="1257118.L8HA97"/>
<feature type="domain" description="MYND-type" evidence="5">
    <location>
        <begin position="6"/>
        <end position="45"/>
    </location>
</feature>
<dbReference type="EMBL" id="KB007901">
    <property type="protein sequence ID" value="ELR21618.1"/>
    <property type="molecule type" value="Genomic_DNA"/>
</dbReference>
<keyword evidence="7" id="KW-1185">Reference proteome</keyword>
<dbReference type="Pfam" id="PF01753">
    <property type="entry name" value="zf-MYND"/>
    <property type="match status" value="1"/>
</dbReference>
<dbReference type="SUPFAM" id="SSF144232">
    <property type="entry name" value="HIT/MYND zinc finger-like"/>
    <property type="match status" value="1"/>
</dbReference>
<gene>
    <name evidence="6" type="ORF">ACA1_229190</name>
</gene>
<dbReference type="GeneID" id="14922521"/>
<dbReference type="InterPro" id="IPR002893">
    <property type="entry name" value="Znf_MYND"/>
</dbReference>
<dbReference type="AlphaFoldDB" id="L8HA97"/>
<evidence type="ECO:0000313" key="6">
    <source>
        <dbReference type="EMBL" id="ELR21618.1"/>
    </source>
</evidence>
<sequence>MEVKKCAVCQKSEGELQRCSRCKEVHYCSREHQVEDWKKGHNKACKALFIDRVDRAYDVGHVGLTHDGTRPIHMLTKDDVRDSAGGWWMLPSTSVTTDAEGINWVQEHFDTKNFNVKFFPWTDVLVWFVRRHNLDPPSVQRECKEGVLAAQIMHRGMKDGQLSYIRPFPRIFHPACVDRIFVSHQKAYPHAQATAPQPIQAAWELIKPDGDGVGDGGDDDVVDELQAGLAQHDDQFRTTLDANKTKVAKDVGVM</sequence>
<proteinExistence type="predicted"/>
<evidence type="ECO:0000256" key="4">
    <source>
        <dbReference type="PROSITE-ProRule" id="PRU00134"/>
    </source>
</evidence>
<dbReference type="OrthoDB" id="432970at2759"/>
<dbReference type="RefSeq" id="XP_004346563.1">
    <property type="nucleotide sequence ID" value="XM_004346513.1"/>
</dbReference>
<dbReference type="VEuPathDB" id="AmoebaDB:ACA1_229190"/>
<organism evidence="6 7">
    <name type="scientific">Acanthamoeba castellanii (strain ATCC 30010 / Neff)</name>
    <dbReference type="NCBI Taxonomy" id="1257118"/>
    <lineage>
        <taxon>Eukaryota</taxon>
        <taxon>Amoebozoa</taxon>
        <taxon>Discosea</taxon>
        <taxon>Longamoebia</taxon>
        <taxon>Centramoebida</taxon>
        <taxon>Acanthamoebidae</taxon>
        <taxon>Acanthamoeba</taxon>
    </lineage>
</organism>
<evidence type="ECO:0000259" key="5">
    <source>
        <dbReference type="PROSITE" id="PS50865"/>
    </source>
</evidence>
<keyword evidence="3" id="KW-0862">Zinc</keyword>
<accession>L8HA97</accession>
<keyword evidence="1" id="KW-0479">Metal-binding</keyword>
<keyword evidence="2 4" id="KW-0863">Zinc-finger</keyword>
<dbReference type="PROSITE" id="PS50865">
    <property type="entry name" value="ZF_MYND_2"/>
    <property type="match status" value="1"/>
</dbReference>